<dbReference type="GO" id="GO:0006355">
    <property type="term" value="P:regulation of DNA-templated transcription"/>
    <property type="evidence" value="ECO:0007669"/>
    <property type="project" value="TreeGrafter"/>
</dbReference>
<evidence type="ECO:0000313" key="8">
    <source>
        <dbReference type="EMBL" id="WPU66846.1"/>
    </source>
</evidence>
<dbReference type="GO" id="GO:0000976">
    <property type="term" value="F:transcription cis-regulatory region binding"/>
    <property type="evidence" value="ECO:0007669"/>
    <property type="project" value="TreeGrafter"/>
</dbReference>
<dbReference type="InterPro" id="IPR001789">
    <property type="entry name" value="Sig_transdc_resp-reg_receiver"/>
</dbReference>
<organism evidence="8 9">
    <name type="scientific">Peredibacter starrii</name>
    <dbReference type="NCBI Taxonomy" id="28202"/>
    <lineage>
        <taxon>Bacteria</taxon>
        <taxon>Pseudomonadati</taxon>
        <taxon>Bdellovibrionota</taxon>
        <taxon>Bacteriovoracia</taxon>
        <taxon>Bacteriovoracales</taxon>
        <taxon>Bacteriovoracaceae</taxon>
        <taxon>Peredibacter</taxon>
    </lineage>
</organism>
<evidence type="ECO:0000256" key="2">
    <source>
        <dbReference type="ARBA" id="ARBA00023012"/>
    </source>
</evidence>
<dbReference type="RefSeq" id="WP_321399457.1">
    <property type="nucleotide sequence ID" value="NZ_CP139487.1"/>
</dbReference>
<dbReference type="CDD" id="cd00156">
    <property type="entry name" value="REC"/>
    <property type="match status" value="1"/>
</dbReference>
<dbReference type="SMART" id="SM00448">
    <property type="entry name" value="REC"/>
    <property type="match status" value="1"/>
</dbReference>
<feature type="domain" description="Response regulatory" evidence="7">
    <location>
        <begin position="3"/>
        <end position="115"/>
    </location>
</feature>
<dbReference type="EMBL" id="CP139487">
    <property type="protein sequence ID" value="WPU66846.1"/>
    <property type="molecule type" value="Genomic_DNA"/>
</dbReference>
<keyword evidence="9" id="KW-1185">Reference proteome</keyword>
<feature type="modified residue" description="4-aspartylphosphate" evidence="6">
    <location>
        <position position="52"/>
    </location>
</feature>
<protein>
    <submittedName>
        <fullName evidence="8">Response regulator</fullName>
    </submittedName>
</protein>
<evidence type="ECO:0000256" key="3">
    <source>
        <dbReference type="ARBA" id="ARBA00023015"/>
    </source>
</evidence>
<dbReference type="Gene3D" id="3.40.50.2300">
    <property type="match status" value="1"/>
</dbReference>
<dbReference type="InterPro" id="IPR011006">
    <property type="entry name" value="CheY-like_superfamily"/>
</dbReference>
<keyword evidence="1 6" id="KW-0597">Phosphoprotein</keyword>
<evidence type="ECO:0000256" key="5">
    <source>
        <dbReference type="ARBA" id="ARBA00023163"/>
    </source>
</evidence>
<evidence type="ECO:0000256" key="4">
    <source>
        <dbReference type="ARBA" id="ARBA00023125"/>
    </source>
</evidence>
<evidence type="ECO:0000259" key="7">
    <source>
        <dbReference type="PROSITE" id="PS50110"/>
    </source>
</evidence>
<dbReference type="InterPro" id="IPR039420">
    <property type="entry name" value="WalR-like"/>
</dbReference>
<dbReference type="PANTHER" id="PTHR48111:SF1">
    <property type="entry name" value="TWO-COMPONENT RESPONSE REGULATOR ORR33"/>
    <property type="match status" value="1"/>
</dbReference>
<dbReference type="GO" id="GO:0000156">
    <property type="term" value="F:phosphorelay response regulator activity"/>
    <property type="evidence" value="ECO:0007669"/>
    <property type="project" value="TreeGrafter"/>
</dbReference>
<name>A0AAX4HTY3_9BACT</name>
<dbReference type="GO" id="GO:0032993">
    <property type="term" value="C:protein-DNA complex"/>
    <property type="evidence" value="ECO:0007669"/>
    <property type="project" value="TreeGrafter"/>
</dbReference>
<sequence length="127" mass="14688">MENVLIVAENEELAEILVNYLNSNNFNAHAASCLIDAQEKLRETQYDLVIADLPSMKTPDLELCHRIRSVDQNLPLLFMCDIEGNFFTGFHLQFVEYIIKPFRKDEFNRKIRTLMGDSIKKQIVVPA</sequence>
<dbReference type="GO" id="GO:0005829">
    <property type="term" value="C:cytosol"/>
    <property type="evidence" value="ECO:0007669"/>
    <property type="project" value="TreeGrafter"/>
</dbReference>
<gene>
    <name evidence="8" type="ORF">SOO65_08800</name>
</gene>
<evidence type="ECO:0000256" key="6">
    <source>
        <dbReference type="PROSITE-ProRule" id="PRU00169"/>
    </source>
</evidence>
<dbReference type="PANTHER" id="PTHR48111">
    <property type="entry name" value="REGULATOR OF RPOS"/>
    <property type="match status" value="1"/>
</dbReference>
<dbReference type="SUPFAM" id="SSF52172">
    <property type="entry name" value="CheY-like"/>
    <property type="match status" value="1"/>
</dbReference>
<evidence type="ECO:0000313" key="9">
    <source>
        <dbReference type="Proteomes" id="UP001324634"/>
    </source>
</evidence>
<dbReference type="Proteomes" id="UP001324634">
    <property type="component" value="Chromosome"/>
</dbReference>
<reference evidence="8 9" key="1">
    <citation type="submission" date="2023-11" db="EMBL/GenBank/DDBJ databases">
        <title>Peredibacter starrii A3.12.</title>
        <authorList>
            <person name="Mitchell R.J."/>
        </authorList>
    </citation>
    <scope>NUCLEOTIDE SEQUENCE [LARGE SCALE GENOMIC DNA]</scope>
    <source>
        <strain evidence="8 9">A3.12</strain>
    </source>
</reference>
<keyword evidence="5" id="KW-0804">Transcription</keyword>
<keyword evidence="3" id="KW-0805">Transcription regulation</keyword>
<accession>A0AAX4HTY3</accession>
<proteinExistence type="predicted"/>
<keyword evidence="2" id="KW-0902">Two-component regulatory system</keyword>
<dbReference type="KEGG" id="psti:SOO65_08800"/>
<keyword evidence="4" id="KW-0238">DNA-binding</keyword>
<dbReference type="Pfam" id="PF00072">
    <property type="entry name" value="Response_reg"/>
    <property type="match status" value="1"/>
</dbReference>
<dbReference type="AlphaFoldDB" id="A0AAX4HTY3"/>
<dbReference type="PROSITE" id="PS50110">
    <property type="entry name" value="RESPONSE_REGULATORY"/>
    <property type="match status" value="1"/>
</dbReference>
<evidence type="ECO:0000256" key="1">
    <source>
        <dbReference type="ARBA" id="ARBA00022553"/>
    </source>
</evidence>